<evidence type="ECO:0000313" key="2">
    <source>
        <dbReference type="EMBL" id="CAJ1938607.1"/>
    </source>
</evidence>
<dbReference type="Gramene" id="rna-AYBTSS11_LOCUS8670">
    <property type="protein sequence ID" value="CAJ1938607.1"/>
    <property type="gene ID" value="gene-AYBTSS11_LOCUS8670"/>
</dbReference>
<dbReference type="EMBL" id="OY731400">
    <property type="protein sequence ID" value="CAJ1938607.1"/>
    <property type="molecule type" value="Genomic_DNA"/>
</dbReference>
<sequence>KLGLRRGKSVGRRDDALGGLSPHEHPLRSGKFAGRLIKALGRLVFSQNLLGAAR</sequence>
<feature type="compositionally biased region" description="Basic and acidic residues" evidence="1">
    <location>
        <begin position="11"/>
        <end position="27"/>
    </location>
</feature>
<accession>A0AA86SEW3</accession>
<dbReference type="AlphaFoldDB" id="A0AA86SEW3"/>
<protein>
    <submittedName>
        <fullName evidence="2">Uncharacterized protein</fullName>
    </submittedName>
</protein>
<dbReference type="Proteomes" id="UP001189624">
    <property type="component" value="Chromosome 3"/>
</dbReference>
<feature type="region of interest" description="Disordered" evidence="1">
    <location>
        <begin position="1"/>
        <end position="28"/>
    </location>
</feature>
<feature type="non-terminal residue" evidence="2">
    <location>
        <position position="54"/>
    </location>
</feature>
<gene>
    <name evidence="2" type="ORF">AYBTSS11_LOCUS8670</name>
</gene>
<reference evidence="2" key="1">
    <citation type="submission" date="2023-10" db="EMBL/GenBank/DDBJ databases">
        <authorList>
            <person name="Domelevo Entfellner J.-B."/>
        </authorList>
    </citation>
    <scope>NUCLEOTIDE SEQUENCE</scope>
</reference>
<keyword evidence="3" id="KW-1185">Reference proteome</keyword>
<feature type="non-terminal residue" evidence="2">
    <location>
        <position position="1"/>
    </location>
</feature>
<evidence type="ECO:0000313" key="3">
    <source>
        <dbReference type="Proteomes" id="UP001189624"/>
    </source>
</evidence>
<proteinExistence type="predicted"/>
<feature type="compositionally biased region" description="Basic residues" evidence="1">
    <location>
        <begin position="1"/>
        <end position="10"/>
    </location>
</feature>
<evidence type="ECO:0000256" key="1">
    <source>
        <dbReference type="SAM" id="MobiDB-lite"/>
    </source>
</evidence>
<name>A0AA86SEW3_9FABA</name>
<organism evidence="2 3">
    <name type="scientific">Sphenostylis stenocarpa</name>
    <dbReference type="NCBI Taxonomy" id="92480"/>
    <lineage>
        <taxon>Eukaryota</taxon>
        <taxon>Viridiplantae</taxon>
        <taxon>Streptophyta</taxon>
        <taxon>Embryophyta</taxon>
        <taxon>Tracheophyta</taxon>
        <taxon>Spermatophyta</taxon>
        <taxon>Magnoliopsida</taxon>
        <taxon>eudicotyledons</taxon>
        <taxon>Gunneridae</taxon>
        <taxon>Pentapetalae</taxon>
        <taxon>rosids</taxon>
        <taxon>fabids</taxon>
        <taxon>Fabales</taxon>
        <taxon>Fabaceae</taxon>
        <taxon>Papilionoideae</taxon>
        <taxon>50 kb inversion clade</taxon>
        <taxon>NPAAA clade</taxon>
        <taxon>indigoferoid/millettioid clade</taxon>
        <taxon>Phaseoleae</taxon>
        <taxon>Sphenostylis</taxon>
    </lineage>
</organism>